<evidence type="ECO:0000256" key="2">
    <source>
        <dbReference type="ARBA" id="ARBA00022481"/>
    </source>
</evidence>
<dbReference type="SMART" id="SM00283">
    <property type="entry name" value="MA"/>
    <property type="match status" value="1"/>
</dbReference>
<dbReference type="EMBL" id="AWOR01000049">
    <property type="protein sequence ID" value="KGH28529.1"/>
    <property type="molecule type" value="Genomic_DNA"/>
</dbReference>
<name>A0A096FF25_COMTE</name>
<dbReference type="AlphaFoldDB" id="A0A096FF25"/>
<evidence type="ECO:0000256" key="5">
    <source>
        <dbReference type="SAM" id="MobiDB-lite"/>
    </source>
</evidence>
<dbReference type="InterPro" id="IPR004089">
    <property type="entry name" value="MCPsignal_dom"/>
</dbReference>
<evidence type="ECO:0000313" key="9">
    <source>
        <dbReference type="EMBL" id="KGH28529.1"/>
    </source>
</evidence>
<dbReference type="SMART" id="SM00304">
    <property type="entry name" value="HAMP"/>
    <property type="match status" value="1"/>
</dbReference>
<dbReference type="RefSeq" id="WP_034370690.1">
    <property type="nucleotide sequence ID" value="NZ_AWOR01000049.1"/>
</dbReference>
<feature type="compositionally biased region" description="Polar residues" evidence="5">
    <location>
        <begin position="273"/>
        <end position="298"/>
    </location>
</feature>
<feature type="transmembrane region" description="Helical" evidence="6">
    <location>
        <begin position="188"/>
        <end position="208"/>
    </location>
</feature>
<keyword evidence="4" id="KW-0807">Transducer</keyword>
<reference evidence="9 10" key="1">
    <citation type="submission" date="2013-09" db="EMBL/GenBank/DDBJ databases">
        <title>High correlation between genotypes and phenotypes of environmental bacteria Comamonas testosteroni strains.</title>
        <authorList>
            <person name="Liu L."/>
            <person name="Zhu W."/>
            <person name="Xia X."/>
            <person name="Xu B."/>
            <person name="Luo M."/>
            <person name="Wang G."/>
        </authorList>
    </citation>
    <scope>NUCLEOTIDE SEQUENCE [LARGE SCALE GENOMIC DNA]</scope>
    <source>
        <strain evidence="9 10">JL40</strain>
    </source>
</reference>
<dbReference type="GO" id="GO:0004888">
    <property type="term" value="F:transmembrane signaling receptor activity"/>
    <property type="evidence" value="ECO:0007669"/>
    <property type="project" value="InterPro"/>
</dbReference>
<evidence type="ECO:0000259" key="7">
    <source>
        <dbReference type="PROSITE" id="PS50111"/>
    </source>
</evidence>
<dbReference type="PROSITE" id="PS50111">
    <property type="entry name" value="CHEMOTAXIS_TRANSDUC_2"/>
    <property type="match status" value="1"/>
</dbReference>
<dbReference type="PRINTS" id="PR00260">
    <property type="entry name" value="CHEMTRNSDUCR"/>
</dbReference>
<dbReference type="InterPro" id="IPR024478">
    <property type="entry name" value="HlyB_4HB_MCP"/>
</dbReference>
<evidence type="ECO:0000256" key="4">
    <source>
        <dbReference type="PROSITE-ProRule" id="PRU00284"/>
    </source>
</evidence>
<sequence length="567" mass="59653">MNNLKIGTRLGGGFAILLLIMLITGVFSLISMNHVVQGTTDITEQSLAKERMISDWSRNLRSGVLRTTAIAKSSDSSLPAFFAEDAATSSRESASLLKAIEPLLQSPQEKELWSAIQKARTDYLAGRDAVSKAKAAGNTDEAEQRFTQSYQPAAQRYIDSVQGLLALQRASIDSAAQAIEAEFQSTRLLIIAALAGALVLGALGAWWLTRGITHPLAEAVRVARTVAANDLTSSITVNSRDETGLLLEALRHMNDNLARVVSDVRSGAEGIATASSEIDTGNQDLSSRTEQQASSLEQTAAAMEELSSTVRQNADNARQANQLAASASQVAQQGGRVVTGVVSTMDTINTSSRKIADIISVIDGIAFQTNILALNAAVEAARAGEQGRGFAVVASEVRNLAQRSAEAAKDIKTLINDSVSKVEEGSRQVAEAGRTMDQIVESVKRVTDIMAEITAATSEQSTGIDQVHQAITLMDQATQQNAALVEEAAAATGSLKAQASELTAAVSVFRIAGGHPVRVAAQVNVPRSTPAVALPQAAVAKAALQSRTNAIVAAPAARESEDGWVTF</sequence>
<dbReference type="PANTHER" id="PTHR43531:SF14">
    <property type="entry name" value="METHYL-ACCEPTING CHEMOTAXIS PROTEIN I-RELATED"/>
    <property type="match status" value="1"/>
</dbReference>
<dbReference type="Pfam" id="PF00672">
    <property type="entry name" value="HAMP"/>
    <property type="match status" value="1"/>
</dbReference>
<evidence type="ECO:0000256" key="3">
    <source>
        <dbReference type="ARBA" id="ARBA00029447"/>
    </source>
</evidence>
<comment type="caution">
    <text evidence="9">The sequence shown here is derived from an EMBL/GenBank/DDBJ whole genome shotgun (WGS) entry which is preliminary data.</text>
</comment>
<keyword evidence="6" id="KW-0812">Transmembrane</keyword>
<gene>
    <name evidence="9" type="ORF">P353_15150</name>
</gene>
<feature type="domain" description="Methyl-accepting transducer" evidence="7">
    <location>
        <begin position="267"/>
        <end position="496"/>
    </location>
</feature>
<dbReference type="CDD" id="cd19411">
    <property type="entry name" value="MCP2201-like_sensor"/>
    <property type="match status" value="1"/>
</dbReference>
<dbReference type="Pfam" id="PF12729">
    <property type="entry name" value="4HB_MCP_1"/>
    <property type="match status" value="1"/>
</dbReference>
<keyword evidence="2" id="KW-0488">Methylation</keyword>
<keyword evidence="6" id="KW-1133">Transmembrane helix</keyword>
<dbReference type="Proteomes" id="UP000029553">
    <property type="component" value="Unassembled WGS sequence"/>
</dbReference>
<dbReference type="FunFam" id="1.10.287.950:FF:000001">
    <property type="entry name" value="Methyl-accepting chemotaxis sensory transducer"/>
    <property type="match status" value="1"/>
</dbReference>
<dbReference type="SUPFAM" id="SSF58104">
    <property type="entry name" value="Methyl-accepting chemotaxis protein (MCP) signaling domain"/>
    <property type="match status" value="1"/>
</dbReference>
<dbReference type="PANTHER" id="PTHR43531">
    <property type="entry name" value="PROTEIN ICFG"/>
    <property type="match status" value="1"/>
</dbReference>
<dbReference type="InterPro" id="IPR051310">
    <property type="entry name" value="MCP_chemotaxis"/>
</dbReference>
<evidence type="ECO:0000256" key="1">
    <source>
        <dbReference type="ARBA" id="ARBA00004370"/>
    </source>
</evidence>
<dbReference type="GO" id="GO:0006935">
    <property type="term" value="P:chemotaxis"/>
    <property type="evidence" value="ECO:0007669"/>
    <property type="project" value="InterPro"/>
</dbReference>
<accession>A0A096FF25</accession>
<dbReference type="GO" id="GO:0007165">
    <property type="term" value="P:signal transduction"/>
    <property type="evidence" value="ECO:0007669"/>
    <property type="project" value="UniProtKB-KW"/>
</dbReference>
<keyword evidence="6" id="KW-0472">Membrane</keyword>
<feature type="region of interest" description="Disordered" evidence="5">
    <location>
        <begin position="272"/>
        <end position="299"/>
    </location>
</feature>
<dbReference type="Pfam" id="PF00015">
    <property type="entry name" value="MCPsignal"/>
    <property type="match status" value="1"/>
</dbReference>
<dbReference type="InterPro" id="IPR004090">
    <property type="entry name" value="Chemotax_Me-accpt_rcpt"/>
</dbReference>
<dbReference type="CDD" id="cd11386">
    <property type="entry name" value="MCP_signal"/>
    <property type="match status" value="1"/>
</dbReference>
<feature type="transmembrane region" description="Helical" evidence="6">
    <location>
        <begin position="12"/>
        <end position="30"/>
    </location>
</feature>
<organism evidence="9 10">
    <name type="scientific">Comamonas testosteroni</name>
    <name type="common">Pseudomonas testosteroni</name>
    <dbReference type="NCBI Taxonomy" id="285"/>
    <lineage>
        <taxon>Bacteria</taxon>
        <taxon>Pseudomonadati</taxon>
        <taxon>Pseudomonadota</taxon>
        <taxon>Betaproteobacteria</taxon>
        <taxon>Burkholderiales</taxon>
        <taxon>Comamonadaceae</taxon>
        <taxon>Comamonas</taxon>
    </lineage>
</organism>
<dbReference type="PROSITE" id="PS50885">
    <property type="entry name" value="HAMP"/>
    <property type="match status" value="1"/>
</dbReference>
<evidence type="ECO:0000313" key="10">
    <source>
        <dbReference type="Proteomes" id="UP000029553"/>
    </source>
</evidence>
<comment type="similarity">
    <text evidence="3">Belongs to the methyl-accepting chemotaxis (MCP) protein family.</text>
</comment>
<evidence type="ECO:0000256" key="6">
    <source>
        <dbReference type="SAM" id="Phobius"/>
    </source>
</evidence>
<dbReference type="InterPro" id="IPR047347">
    <property type="entry name" value="YvaQ-like_sensor"/>
</dbReference>
<dbReference type="Gene3D" id="1.10.287.950">
    <property type="entry name" value="Methyl-accepting chemotaxis protein"/>
    <property type="match status" value="1"/>
</dbReference>
<feature type="domain" description="HAMP" evidence="8">
    <location>
        <begin position="210"/>
        <end position="262"/>
    </location>
</feature>
<dbReference type="InterPro" id="IPR003660">
    <property type="entry name" value="HAMP_dom"/>
</dbReference>
<evidence type="ECO:0000259" key="8">
    <source>
        <dbReference type="PROSITE" id="PS50885"/>
    </source>
</evidence>
<protein>
    <submittedName>
        <fullName evidence="9">Membrane protein</fullName>
    </submittedName>
</protein>
<dbReference type="GO" id="GO:0005886">
    <property type="term" value="C:plasma membrane"/>
    <property type="evidence" value="ECO:0007669"/>
    <property type="project" value="TreeGrafter"/>
</dbReference>
<proteinExistence type="inferred from homology"/>
<dbReference type="CDD" id="cd06225">
    <property type="entry name" value="HAMP"/>
    <property type="match status" value="1"/>
</dbReference>
<comment type="subcellular location">
    <subcellularLocation>
        <location evidence="1">Membrane</location>
    </subcellularLocation>
</comment>